<dbReference type="GO" id="GO:0005737">
    <property type="term" value="C:cytoplasm"/>
    <property type="evidence" value="ECO:0007669"/>
    <property type="project" value="UniProtKB-SubCell"/>
</dbReference>
<evidence type="ECO:0000256" key="6">
    <source>
        <dbReference type="ARBA" id="ARBA00022763"/>
    </source>
</evidence>
<keyword evidence="7 9" id="KW-0378">Hydrolase</keyword>
<evidence type="ECO:0000256" key="2">
    <source>
        <dbReference type="ARBA" id="ARBA00002631"/>
    </source>
</evidence>
<dbReference type="FunFam" id="3.40.470.10:FF:000001">
    <property type="entry name" value="Uracil-DNA glycosylase"/>
    <property type="match status" value="1"/>
</dbReference>
<dbReference type="SMART" id="SM00987">
    <property type="entry name" value="UreE_C"/>
    <property type="match status" value="1"/>
</dbReference>
<evidence type="ECO:0000256" key="9">
    <source>
        <dbReference type="HAMAP-Rule" id="MF_00148"/>
    </source>
</evidence>
<feature type="domain" description="Uracil-DNA glycosylase-like" evidence="12">
    <location>
        <begin position="48"/>
        <end position="208"/>
    </location>
</feature>
<dbReference type="Pfam" id="PF03167">
    <property type="entry name" value="UDG"/>
    <property type="match status" value="1"/>
</dbReference>
<dbReference type="RefSeq" id="WP_193150230.1">
    <property type="nucleotide sequence ID" value="NZ_CP041235.1"/>
</dbReference>
<keyword evidence="6 9" id="KW-0227">DNA damage</keyword>
<evidence type="ECO:0000256" key="11">
    <source>
        <dbReference type="RuleBase" id="RU003780"/>
    </source>
</evidence>
<feature type="active site" description="Proton acceptor" evidence="9 10">
    <location>
        <position position="63"/>
    </location>
</feature>
<proteinExistence type="inferred from homology"/>
<dbReference type="InterPro" id="IPR005122">
    <property type="entry name" value="Uracil-DNA_glycosylase-like"/>
</dbReference>
<keyword evidence="13" id="KW-0326">Glycosidase</keyword>
<dbReference type="AlphaFoldDB" id="A0A7M1B2S3"/>
<dbReference type="Proteomes" id="UP000593719">
    <property type="component" value="Chromosome"/>
</dbReference>
<evidence type="ECO:0000259" key="12">
    <source>
        <dbReference type="SMART" id="SM00986"/>
    </source>
</evidence>
<evidence type="ECO:0000313" key="13">
    <source>
        <dbReference type="EMBL" id="QOP44059.1"/>
    </source>
</evidence>
<keyword evidence="14" id="KW-1185">Reference proteome</keyword>
<evidence type="ECO:0000256" key="10">
    <source>
        <dbReference type="PROSITE-ProRule" id="PRU10072"/>
    </source>
</evidence>
<comment type="similarity">
    <text evidence="3 9 11">Belongs to the uracil-DNA glycosylase (UDG) superfamily. UNG family.</text>
</comment>
<dbReference type="SUPFAM" id="SSF52141">
    <property type="entry name" value="Uracil-DNA glycosylase-like"/>
    <property type="match status" value="1"/>
</dbReference>
<accession>A0A7M1B2S3</accession>
<dbReference type="InterPro" id="IPR018085">
    <property type="entry name" value="Ura-DNA_Glyclase_AS"/>
</dbReference>
<dbReference type="NCBIfam" id="NF003588">
    <property type="entry name" value="PRK05254.1-1"/>
    <property type="match status" value="1"/>
</dbReference>
<keyword evidence="9" id="KW-0963">Cytoplasm</keyword>
<comment type="subcellular location">
    <subcellularLocation>
        <location evidence="9">Cytoplasm</location>
    </subcellularLocation>
</comment>
<dbReference type="Gene3D" id="3.40.470.10">
    <property type="entry name" value="Uracil-DNA glycosylase-like domain"/>
    <property type="match status" value="1"/>
</dbReference>
<organism evidence="13 14">
    <name type="scientific">Sulfurimonas sediminis</name>
    <dbReference type="NCBI Taxonomy" id="2590020"/>
    <lineage>
        <taxon>Bacteria</taxon>
        <taxon>Pseudomonadati</taxon>
        <taxon>Campylobacterota</taxon>
        <taxon>Epsilonproteobacteria</taxon>
        <taxon>Campylobacterales</taxon>
        <taxon>Sulfurimonadaceae</taxon>
        <taxon>Sulfurimonas</taxon>
    </lineage>
</organism>
<dbReference type="EMBL" id="CP041235">
    <property type="protein sequence ID" value="QOP44059.1"/>
    <property type="molecule type" value="Genomic_DNA"/>
</dbReference>
<dbReference type="EC" id="3.2.2.27" evidence="4 9"/>
<dbReference type="PANTHER" id="PTHR11264:SF0">
    <property type="entry name" value="URACIL-DNA GLYCOSYLASE"/>
    <property type="match status" value="1"/>
</dbReference>
<dbReference type="InterPro" id="IPR002043">
    <property type="entry name" value="UDG_fam1"/>
</dbReference>
<evidence type="ECO:0000256" key="3">
    <source>
        <dbReference type="ARBA" id="ARBA00008184"/>
    </source>
</evidence>
<evidence type="ECO:0000256" key="7">
    <source>
        <dbReference type="ARBA" id="ARBA00022801"/>
    </source>
</evidence>
<name>A0A7M1B2S3_9BACT</name>
<dbReference type="SMART" id="SM00986">
    <property type="entry name" value="UDG"/>
    <property type="match status" value="1"/>
</dbReference>
<gene>
    <name evidence="9" type="primary">ung</name>
    <name evidence="13" type="ORF">FJR45_08925</name>
</gene>
<sequence>MLLENEWKNFLNDEIYKEYFIKLLKKVSLEYKSKTVFPNSENIFRAFNLVNPSEVKVVIIGQDPYHGLNQATGLAFSVCPKCNIPPSLKNIYKELVDDIGCKYPKNGDLTQWAKEGVLLINAVLTVEQGKANSHKDFGWQKFTDAVIKKLSDEKEHLVFILWGGPSQKKEFLIDTTKHCIIKSPHPSPLSAYRGFFHSKPFSRANEYLIKHKKKPVAWCLSVEQTLL</sequence>
<dbReference type="CDD" id="cd10027">
    <property type="entry name" value="UDG-F1-like"/>
    <property type="match status" value="1"/>
</dbReference>
<dbReference type="GO" id="GO:0097510">
    <property type="term" value="P:base-excision repair, AP site formation via deaminated base removal"/>
    <property type="evidence" value="ECO:0007669"/>
    <property type="project" value="TreeGrafter"/>
</dbReference>
<evidence type="ECO:0000313" key="14">
    <source>
        <dbReference type="Proteomes" id="UP000593719"/>
    </source>
</evidence>
<evidence type="ECO:0000256" key="8">
    <source>
        <dbReference type="ARBA" id="ARBA00023204"/>
    </source>
</evidence>
<evidence type="ECO:0000256" key="1">
    <source>
        <dbReference type="ARBA" id="ARBA00001400"/>
    </source>
</evidence>
<keyword evidence="8 9" id="KW-0234">DNA repair</keyword>
<reference evidence="13 14" key="1">
    <citation type="submission" date="2019-06" db="EMBL/GenBank/DDBJ databases">
        <title>Sulfurimonas gotlandica sp. nov., a chemoautotrophic and psychrotolerant epsilonproteobacterium isolated from a pelagic redoxcline, and an emended description of the genus Sulfurimonas.</title>
        <authorList>
            <person name="Wang S."/>
            <person name="Jiang L."/>
            <person name="Shao Z."/>
        </authorList>
    </citation>
    <scope>NUCLEOTIDE SEQUENCE [LARGE SCALE GENOMIC DNA]</scope>
    <source>
        <strain evidence="13 14">S2-6</strain>
    </source>
</reference>
<dbReference type="NCBIfam" id="NF003589">
    <property type="entry name" value="PRK05254.1-2"/>
    <property type="match status" value="1"/>
</dbReference>
<dbReference type="GO" id="GO:0004844">
    <property type="term" value="F:uracil DNA N-glycosylase activity"/>
    <property type="evidence" value="ECO:0007669"/>
    <property type="project" value="UniProtKB-UniRule"/>
</dbReference>
<comment type="catalytic activity">
    <reaction evidence="1 9 11">
        <text>Hydrolyzes single-stranded DNA or mismatched double-stranded DNA and polynucleotides, releasing free uracil.</text>
        <dbReference type="EC" id="3.2.2.27"/>
    </reaction>
</comment>
<dbReference type="NCBIfam" id="NF003592">
    <property type="entry name" value="PRK05254.1-5"/>
    <property type="match status" value="1"/>
</dbReference>
<dbReference type="InterPro" id="IPR036895">
    <property type="entry name" value="Uracil-DNA_glycosylase-like_sf"/>
</dbReference>
<dbReference type="PROSITE" id="PS00130">
    <property type="entry name" value="U_DNA_GLYCOSYLASE"/>
    <property type="match status" value="1"/>
</dbReference>
<protein>
    <recommendedName>
        <fullName evidence="5 9">Uracil-DNA glycosylase</fullName>
        <shortName evidence="9">UDG</shortName>
        <ecNumber evidence="4 9">3.2.2.27</ecNumber>
    </recommendedName>
</protein>
<dbReference type="HAMAP" id="MF_00148">
    <property type="entry name" value="UDG"/>
    <property type="match status" value="1"/>
</dbReference>
<evidence type="ECO:0000256" key="4">
    <source>
        <dbReference type="ARBA" id="ARBA00012030"/>
    </source>
</evidence>
<dbReference type="PANTHER" id="PTHR11264">
    <property type="entry name" value="URACIL-DNA GLYCOSYLASE"/>
    <property type="match status" value="1"/>
</dbReference>
<dbReference type="KEGG" id="ssei:FJR45_08925"/>
<dbReference type="NCBIfam" id="TIGR00628">
    <property type="entry name" value="ung"/>
    <property type="match status" value="1"/>
</dbReference>
<dbReference type="NCBIfam" id="NF003591">
    <property type="entry name" value="PRK05254.1-4"/>
    <property type="match status" value="1"/>
</dbReference>
<evidence type="ECO:0000256" key="5">
    <source>
        <dbReference type="ARBA" id="ARBA00018429"/>
    </source>
</evidence>
<comment type="function">
    <text evidence="2 9 11">Excises uracil residues from the DNA which can arise as a result of misincorporation of dUMP residues by DNA polymerase or due to deamination of cytosine.</text>
</comment>